<evidence type="ECO:0000256" key="3">
    <source>
        <dbReference type="ARBA" id="ARBA00023163"/>
    </source>
</evidence>
<evidence type="ECO:0000313" key="6">
    <source>
        <dbReference type="EMBL" id="SIT78203.1"/>
    </source>
</evidence>
<evidence type="ECO:0000313" key="7">
    <source>
        <dbReference type="Proteomes" id="UP000186997"/>
    </source>
</evidence>
<proteinExistence type="predicted"/>
<dbReference type="Gene3D" id="1.10.357.10">
    <property type="entry name" value="Tetracycline Repressor, domain 2"/>
    <property type="match status" value="1"/>
</dbReference>
<dbReference type="InterPro" id="IPR050109">
    <property type="entry name" value="HTH-type_TetR-like_transc_reg"/>
</dbReference>
<reference evidence="7" key="1">
    <citation type="submission" date="2017-01" db="EMBL/GenBank/DDBJ databases">
        <authorList>
            <person name="Varghese N."/>
            <person name="Submissions S."/>
        </authorList>
    </citation>
    <scope>NUCLEOTIDE SEQUENCE [LARGE SCALE GENOMIC DNA]</scope>
    <source>
        <strain evidence="7">DSM 29591</strain>
    </source>
</reference>
<evidence type="ECO:0000259" key="5">
    <source>
        <dbReference type="PROSITE" id="PS50977"/>
    </source>
</evidence>
<keyword evidence="7" id="KW-1185">Reference proteome</keyword>
<dbReference type="Pfam" id="PF13305">
    <property type="entry name" value="TetR_C_33"/>
    <property type="match status" value="1"/>
</dbReference>
<dbReference type="SUPFAM" id="SSF48498">
    <property type="entry name" value="Tetracyclin repressor-like, C-terminal domain"/>
    <property type="match status" value="1"/>
</dbReference>
<dbReference type="PRINTS" id="PR00455">
    <property type="entry name" value="HTHTETR"/>
</dbReference>
<dbReference type="InterPro" id="IPR036271">
    <property type="entry name" value="Tet_transcr_reg_TetR-rel_C_sf"/>
</dbReference>
<dbReference type="SUPFAM" id="SSF46689">
    <property type="entry name" value="Homeodomain-like"/>
    <property type="match status" value="1"/>
</dbReference>
<organism evidence="6 7">
    <name type="scientific">Yoonia rosea</name>
    <dbReference type="NCBI Taxonomy" id="287098"/>
    <lineage>
        <taxon>Bacteria</taxon>
        <taxon>Pseudomonadati</taxon>
        <taxon>Pseudomonadota</taxon>
        <taxon>Alphaproteobacteria</taxon>
        <taxon>Rhodobacterales</taxon>
        <taxon>Paracoccaceae</taxon>
        <taxon>Yoonia</taxon>
    </lineage>
</organism>
<evidence type="ECO:0000256" key="2">
    <source>
        <dbReference type="ARBA" id="ARBA00023125"/>
    </source>
</evidence>
<dbReference type="Pfam" id="PF00440">
    <property type="entry name" value="TetR_N"/>
    <property type="match status" value="1"/>
</dbReference>
<dbReference type="PROSITE" id="PS50977">
    <property type="entry name" value="HTH_TETR_2"/>
    <property type="match status" value="1"/>
</dbReference>
<dbReference type="InterPro" id="IPR025996">
    <property type="entry name" value="MT1864/Rv1816-like_C"/>
</dbReference>
<keyword evidence="2 4" id="KW-0238">DNA-binding</keyword>
<keyword evidence="3" id="KW-0804">Transcription</keyword>
<evidence type="ECO:0000256" key="4">
    <source>
        <dbReference type="PROSITE-ProRule" id="PRU00335"/>
    </source>
</evidence>
<feature type="DNA-binding region" description="H-T-H motif" evidence="4">
    <location>
        <begin position="43"/>
        <end position="62"/>
    </location>
</feature>
<feature type="domain" description="HTH tetR-type" evidence="5">
    <location>
        <begin position="20"/>
        <end position="80"/>
    </location>
</feature>
<dbReference type="GO" id="GO:0000976">
    <property type="term" value="F:transcription cis-regulatory region binding"/>
    <property type="evidence" value="ECO:0007669"/>
    <property type="project" value="TreeGrafter"/>
</dbReference>
<evidence type="ECO:0000256" key="1">
    <source>
        <dbReference type="ARBA" id="ARBA00023015"/>
    </source>
</evidence>
<protein>
    <submittedName>
        <fullName evidence="6">Transcriptional regulator, TetR family</fullName>
    </submittedName>
</protein>
<gene>
    <name evidence="6" type="ORF">SAMN05421665_0730</name>
</gene>
<dbReference type="InterPro" id="IPR001647">
    <property type="entry name" value="HTH_TetR"/>
</dbReference>
<dbReference type="AlphaFoldDB" id="A0A1R3WNM3"/>
<accession>A0A1R3WNM3</accession>
<keyword evidence="1" id="KW-0805">Transcription regulation</keyword>
<dbReference type="PANTHER" id="PTHR30055:SF220">
    <property type="entry name" value="TETR-FAMILY REGULATORY PROTEIN"/>
    <property type="match status" value="1"/>
</dbReference>
<dbReference type="STRING" id="287098.SAMN05421665_0730"/>
<dbReference type="GO" id="GO:0003700">
    <property type="term" value="F:DNA-binding transcription factor activity"/>
    <property type="evidence" value="ECO:0007669"/>
    <property type="project" value="TreeGrafter"/>
</dbReference>
<sequence length="221" mass="23833">MTRSLGGLTSGMAKRGYHHGNLREALIDGCLTLIEKRGPTGFTLSEAAREAGVTPAAVYRHFEGREDLIAAAALQGYEMFGDLMEYAYGDGQPSALKAFEATGRAYLAFARKYPGHYIAMFESGISINRSSELHAVATRAMGVLEKAAEQLSQHIPAEKRPPPQMFSAHIWALSHGVVELFARSNPGTKSPFPPEDLLETGIGIYLRGLGLIAPDSEDPNG</sequence>
<dbReference type="EMBL" id="FTPR01000001">
    <property type="protein sequence ID" value="SIT78203.1"/>
    <property type="molecule type" value="Genomic_DNA"/>
</dbReference>
<dbReference type="Proteomes" id="UP000186997">
    <property type="component" value="Unassembled WGS sequence"/>
</dbReference>
<dbReference type="InterPro" id="IPR009057">
    <property type="entry name" value="Homeodomain-like_sf"/>
</dbReference>
<name>A0A1R3WNM3_9RHOB</name>
<dbReference type="PANTHER" id="PTHR30055">
    <property type="entry name" value="HTH-TYPE TRANSCRIPTIONAL REGULATOR RUTR"/>
    <property type="match status" value="1"/>
</dbReference>